<dbReference type="PANTHER" id="PTHR36848">
    <property type="entry name" value="DNA-BINDING PROTEIN (PUTATIVE SECRETED PROTEIN)-RELATED"/>
    <property type="match status" value="1"/>
</dbReference>
<organism evidence="2 3">
    <name type="scientific">Conexibacter stalactiti</name>
    <dbReference type="NCBI Taxonomy" id="1940611"/>
    <lineage>
        <taxon>Bacteria</taxon>
        <taxon>Bacillati</taxon>
        <taxon>Actinomycetota</taxon>
        <taxon>Thermoleophilia</taxon>
        <taxon>Solirubrobacterales</taxon>
        <taxon>Conexibacteraceae</taxon>
        <taxon>Conexibacter</taxon>
    </lineage>
</organism>
<dbReference type="InterPro" id="IPR008979">
    <property type="entry name" value="Galactose-bd-like_sf"/>
</dbReference>
<dbReference type="SUPFAM" id="SSF49785">
    <property type="entry name" value="Galactose-binding domain-like"/>
    <property type="match status" value="1"/>
</dbReference>
<evidence type="ECO:0000313" key="2">
    <source>
        <dbReference type="EMBL" id="MDW5593984.1"/>
    </source>
</evidence>
<evidence type="ECO:0000259" key="1">
    <source>
        <dbReference type="PROSITE" id="PS50022"/>
    </source>
</evidence>
<protein>
    <submittedName>
        <fullName evidence="2">Glycosyl hydrolase</fullName>
    </submittedName>
</protein>
<dbReference type="RefSeq" id="WP_318596242.1">
    <property type="nucleotide sequence ID" value="NZ_JAWSTH010000011.1"/>
</dbReference>
<dbReference type="Pfam" id="PF17132">
    <property type="entry name" value="Glyco_hydro_106"/>
    <property type="match status" value="1"/>
</dbReference>
<dbReference type="InterPro" id="IPR053161">
    <property type="entry name" value="Ulvan_degrading_GH"/>
</dbReference>
<reference evidence="3" key="1">
    <citation type="submission" date="2023-07" db="EMBL/GenBank/DDBJ databases">
        <title>Conexibacter stalactiti sp. nov., isolated from stalactites in a lava cave and emended description of the genus Conexibacter.</title>
        <authorList>
            <person name="Lee S.D."/>
        </authorList>
    </citation>
    <scope>NUCLEOTIDE SEQUENCE [LARGE SCALE GENOMIC DNA]</scope>
    <source>
        <strain evidence="3">KCTC 39840</strain>
    </source>
</reference>
<comment type="caution">
    <text evidence="2">The sequence shown here is derived from an EMBL/GenBank/DDBJ whole genome shotgun (WGS) entry which is preliminary data.</text>
</comment>
<feature type="domain" description="F5/8 type C" evidence="1">
    <location>
        <begin position="1180"/>
        <end position="1328"/>
    </location>
</feature>
<dbReference type="NCBIfam" id="NF045579">
    <property type="entry name" value="rhamnoside_JR"/>
    <property type="match status" value="1"/>
</dbReference>
<evidence type="ECO:0000313" key="3">
    <source>
        <dbReference type="Proteomes" id="UP001284601"/>
    </source>
</evidence>
<dbReference type="Gene3D" id="3.40.50.880">
    <property type="match status" value="1"/>
</dbReference>
<sequence length="1328" mass="143652">MHAFDRAQFAQPRSDSRPAVLWFWNGTVTPALIDSQLAELRAQGVDEVLVFPYDTPNLRPGFFTEEWFALIEHTLREAQRTGMHVWLFNDDIFPSGRGAGIVVNGGRLGGRTYEPRPDLRMQGAAAAGTTVVEGGRQVDVRQLLATGLSVSGGRLVVDAASRAGVTLLRDGADWQDYTVTTTVRMQSGATGTVVRSPDARNGYLVDLGEDGGVDVWRQRDGSFSLLHDGGTLPGFDTGAEHRVRIQVDGDELTASLDGTVVATVRDATFPRGRVGVRAVATQRSLRDDLHIVAADGSTLLDETFDDEVALGRFELDAPIDRLAALAARPADGPRANDANAVVDLTSLAREGRSWEAPAGRWRIDTFLVQRLIDDSNFRRYYLDTLDEEAVGRFLDVVVGEYHRRFPWAFGTVLRGFADDEPFLPSADAHFNATPWSPTLERALRRHGTNPAQALSALQQGSGFGRNGQRVQGRFWRTVSDRFTEAYYKQQHRYMEDLGVQYISNPLWDEYGPAEQIRSSGNLNALNQWAQIPGTDVIYDHFQRGDQRLLPRWPASAAHQLGLPQVYNEAMGAFGWHVTPGDTRDVTGAFAARGVNFTLLHAAFSEQTTVPYPPPYNGANPWWRLARPLNDWIGRVMELGRNEAIAQTALLQPQRAAEAGQGTPDADAIDGAFKLAVHALEDEQVDFDLLDEGALTRDPVLRAHAVVRRGALEVGRMRYEAVVLPETPQLSLAAALTLERFARGGGTLIAAGPLPLQEVDGRDAELRQVWARLAGRLVTVADGSRAGRAAADRGYAAATLTPASDSVRVLRLRDGRRSGFMVVNEGSTTIATSARFPLRGAPTLWDPATGAVAPATTYRDDADGTEIPLSLEPHEVVGVTFGGHAGRDEDPHAVAVSPGATVERLDADRRGLRATVLATRPGPLAVVARDRARAYRGGTTLTDPLTPVALDGDWRLRIETSAGIDAERPLGSWTDLAPRHSGSAVYTRTLELTRAQLAGREWTLDLGDVRAAAEVTINGRPLPQPLLWAPYVADVGDLLRAGSNEIAVRVTNTGANSHGDVRDSGLLGPVRLLPQRRLTVALERADRSALLELRPAVDALGVAPGQQRTLRVAVRDLTGDSGRVRLTAEASGPVQLRDRSVDVRLGRDGTGTAELTVSAALGAGIPGTGELRLRAGAASATVPVRIDLASRFGRARASSTLSPWHARFLIDGVTSVDHAAWSRGEAWNDGTAAAFPDTVTVAFDAPAPVSRVRVWTLDTPQDPAAVFGVRDFDVQLEVDGRWRTVGQVRGNRAALAELTVPRVSAEGLRVVVSSAPESYSRLVELEALP</sequence>
<keyword evidence="3" id="KW-1185">Reference proteome</keyword>
<proteinExistence type="predicted"/>
<accession>A0ABU4HMP7</accession>
<dbReference type="PROSITE" id="PS50022">
    <property type="entry name" value="FA58C_3"/>
    <property type="match status" value="1"/>
</dbReference>
<dbReference type="Gene3D" id="2.60.120.260">
    <property type="entry name" value="Galactose-binding domain-like"/>
    <property type="match status" value="2"/>
</dbReference>
<name>A0ABU4HMP7_9ACTN</name>
<dbReference type="GO" id="GO:0016787">
    <property type="term" value="F:hydrolase activity"/>
    <property type="evidence" value="ECO:0007669"/>
    <property type="project" value="UniProtKB-KW"/>
</dbReference>
<dbReference type="Gene3D" id="2.60.120.560">
    <property type="entry name" value="Exo-inulinase, domain 1"/>
    <property type="match status" value="1"/>
</dbReference>
<dbReference type="EMBL" id="JAWSTH010000011">
    <property type="protein sequence ID" value="MDW5593984.1"/>
    <property type="molecule type" value="Genomic_DNA"/>
</dbReference>
<dbReference type="PANTHER" id="PTHR36848:SF2">
    <property type="entry name" value="SECRETED PROTEIN"/>
    <property type="match status" value="1"/>
</dbReference>
<dbReference type="InterPro" id="IPR000421">
    <property type="entry name" value="FA58C"/>
</dbReference>
<keyword evidence="2" id="KW-0378">Hydrolase</keyword>
<dbReference type="Proteomes" id="UP001284601">
    <property type="component" value="Unassembled WGS sequence"/>
</dbReference>
<gene>
    <name evidence="2" type="ORF">R7226_06545</name>
</gene>
<dbReference type="InterPro" id="IPR029062">
    <property type="entry name" value="Class_I_gatase-like"/>
</dbReference>